<dbReference type="PRINTS" id="PR00111">
    <property type="entry name" value="ABHYDROLASE"/>
</dbReference>
<reference evidence="2" key="2">
    <citation type="submission" date="2022-08" db="EMBL/GenBank/DDBJ databases">
        <authorList>
            <person name="Dong C."/>
        </authorList>
    </citation>
    <scope>NUCLEOTIDE SEQUENCE</scope>
    <source>
        <strain evidence="2">59MF3M-4</strain>
    </source>
</reference>
<gene>
    <name evidence="2" type="ORF">NYR02_14505</name>
</gene>
<evidence type="ECO:0000313" key="3">
    <source>
        <dbReference type="Proteomes" id="UP001147830"/>
    </source>
</evidence>
<dbReference type="Proteomes" id="UP001147830">
    <property type="component" value="Unassembled WGS sequence"/>
</dbReference>
<proteinExistence type="predicted"/>
<dbReference type="Pfam" id="PF12697">
    <property type="entry name" value="Abhydrolase_6"/>
    <property type="match status" value="1"/>
</dbReference>
<reference evidence="2" key="1">
    <citation type="journal article" date="2022" name="Front. Microbiol.">
        <title>Genome-based taxonomic rearrangement of Oceanobacter-related bacteria including the description of Thalassolituus hydrocarbonoclasticus sp. nov. and Thalassolituus pacificus sp. nov. and emended description of the genus Thalassolituus.</title>
        <authorList>
            <person name="Dong C."/>
            <person name="Wei L."/>
            <person name="Wang J."/>
            <person name="Lai Q."/>
            <person name="Huang Z."/>
            <person name="Shao Z."/>
        </authorList>
    </citation>
    <scope>NUCLEOTIDE SEQUENCE</scope>
    <source>
        <strain evidence="2">59MF3M-4</strain>
    </source>
</reference>
<comment type="caution">
    <text evidence="2">The sequence shown here is derived from an EMBL/GenBank/DDBJ whole genome shotgun (WGS) entry which is preliminary data.</text>
</comment>
<dbReference type="RefSeq" id="WP_260977070.1">
    <property type="nucleotide sequence ID" value="NZ_JAOANI010000022.1"/>
</dbReference>
<evidence type="ECO:0000259" key="1">
    <source>
        <dbReference type="Pfam" id="PF12697"/>
    </source>
</evidence>
<organism evidence="2 3">
    <name type="scientific">Thalassolituus pacificus</name>
    <dbReference type="NCBI Taxonomy" id="2975440"/>
    <lineage>
        <taxon>Bacteria</taxon>
        <taxon>Pseudomonadati</taxon>
        <taxon>Pseudomonadota</taxon>
        <taxon>Gammaproteobacteria</taxon>
        <taxon>Oceanospirillales</taxon>
        <taxon>Oceanospirillaceae</taxon>
        <taxon>Thalassolituus</taxon>
    </lineage>
</organism>
<sequence length="287" mass="31461">MSILHSQHRLDIQTPEGTRSMAYMQWHNSLHEQQPLLLCVHGLTRNSRDFDSLAEKLAEHYRVICPDVLGRGDSDWLQQPALYGYPLYIAQMQQLLAHLFAEHGVSACDWVGTSMGGLIGMMLAAAPGDSIGKLVLNDVGPLIPYEALARIGQYVGKAPHFAHVGEAEQYLRQVAQAFGPLTDEQWAHLALNGTEACDDGLCLRYDPAIADGFAAVTGDVDLSAVWTAVHCPVLVIRGAESDLLLAETARSMLQHNDTQLIEFPGIGHAPMLMARDQITAVQNFLTR</sequence>
<dbReference type="InterPro" id="IPR050266">
    <property type="entry name" value="AB_hydrolase_sf"/>
</dbReference>
<protein>
    <submittedName>
        <fullName evidence="2">Alpha/beta hydrolase</fullName>
    </submittedName>
</protein>
<dbReference type="InterPro" id="IPR000073">
    <property type="entry name" value="AB_hydrolase_1"/>
</dbReference>
<keyword evidence="2" id="KW-0378">Hydrolase</keyword>
<dbReference type="SUPFAM" id="SSF53474">
    <property type="entry name" value="alpha/beta-Hydrolases"/>
    <property type="match status" value="1"/>
</dbReference>
<accession>A0A9X3ASB4</accession>
<dbReference type="AlphaFoldDB" id="A0A9X3ASB4"/>
<evidence type="ECO:0000313" key="2">
    <source>
        <dbReference type="EMBL" id="MCT7360230.1"/>
    </source>
</evidence>
<dbReference type="InterPro" id="IPR029058">
    <property type="entry name" value="AB_hydrolase_fold"/>
</dbReference>
<dbReference type="GO" id="GO:0016020">
    <property type="term" value="C:membrane"/>
    <property type="evidence" value="ECO:0007669"/>
    <property type="project" value="TreeGrafter"/>
</dbReference>
<dbReference type="Gene3D" id="3.40.50.1820">
    <property type="entry name" value="alpha/beta hydrolase"/>
    <property type="match status" value="1"/>
</dbReference>
<dbReference type="PANTHER" id="PTHR43798:SF33">
    <property type="entry name" value="HYDROLASE, PUTATIVE (AFU_ORTHOLOGUE AFUA_2G14860)-RELATED"/>
    <property type="match status" value="1"/>
</dbReference>
<feature type="domain" description="AB hydrolase-1" evidence="1">
    <location>
        <begin position="37"/>
        <end position="277"/>
    </location>
</feature>
<keyword evidence="3" id="KW-1185">Reference proteome</keyword>
<dbReference type="PANTHER" id="PTHR43798">
    <property type="entry name" value="MONOACYLGLYCEROL LIPASE"/>
    <property type="match status" value="1"/>
</dbReference>
<dbReference type="EMBL" id="JAOANI010000022">
    <property type="protein sequence ID" value="MCT7360230.1"/>
    <property type="molecule type" value="Genomic_DNA"/>
</dbReference>
<name>A0A9X3ASB4_9GAMM</name>
<dbReference type="GO" id="GO:0016787">
    <property type="term" value="F:hydrolase activity"/>
    <property type="evidence" value="ECO:0007669"/>
    <property type="project" value="UniProtKB-KW"/>
</dbReference>